<dbReference type="RefSeq" id="WP_153760428.1">
    <property type="nucleotide sequence ID" value="NZ_CP045851.1"/>
</dbReference>
<dbReference type="AlphaFoldDB" id="A0A5Q2RLG5"/>
<dbReference type="InterPro" id="IPR036291">
    <property type="entry name" value="NAD(P)-bd_dom_sf"/>
</dbReference>
<accession>A0A5Q2RLG5</accession>
<dbReference type="Pfam" id="PF16363">
    <property type="entry name" value="GDP_Man_Dehyd"/>
    <property type="match status" value="1"/>
</dbReference>
<gene>
    <name evidence="2" type="ORF">GH723_15140</name>
</gene>
<sequence>MSAAADRDWSGRRVAVTGAGGFVGSQLVAALVDRGASVHALTHYRGDGSAGRLDLLDAERRVAIDVHPGDVRDVEWVRRAVDGCDVVFHLAAHVGIPHSYRAPRDVLETNTVGTLNVLEALRAGAASRVVQMSTSEVYGSAQRTPIDEEHPLNAQSPYAASKVGADQLALSFHRSFGIDVALARPFNVYGPGQTARAIVPTVLSQAIAGGQVRLGSTWPTRDLTFVEDTVAGLLAIGACADARGQVLNIGTGVETSIGRLVDLVAEVVGRPLEIVTEEARTRPRSSEVDRLVADASRLRALTGWEPSVDLRAGLERTAAWIRDHREMFDVTRFAL</sequence>
<feature type="domain" description="NAD(P)-binding" evidence="1">
    <location>
        <begin position="16"/>
        <end position="316"/>
    </location>
</feature>
<dbReference type="InterPro" id="IPR045869">
    <property type="entry name" value="Arna-like_SDR_e"/>
</dbReference>
<protein>
    <submittedName>
        <fullName evidence="2">NAD-dependent epimerase/dehydratase family protein</fullName>
    </submittedName>
</protein>
<dbReference type="InterPro" id="IPR016040">
    <property type="entry name" value="NAD(P)-bd_dom"/>
</dbReference>
<keyword evidence="3" id="KW-1185">Reference proteome</keyword>
<dbReference type="KEGG" id="atq:GH723_15140"/>
<dbReference type="Proteomes" id="UP000334019">
    <property type="component" value="Chromosome"/>
</dbReference>
<reference evidence="2 3" key="1">
    <citation type="submission" date="2019-11" db="EMBL/GenBank/DDBJ databases">
        <authorList>
            <person name="He Y."/>
        </authorList>
    </citation>
    <scope>NUCLEOTIDE SEQUENCE [LARGE SCALE GENOMIC DNA]</scope>
    <source>
        <strain evidence="2 3">SCSIO 58843</strain>
    </source>
</reference>
<evidence type="ECO:0000313" key="3">
    <source>
        <dbReference type="Proteomes" id="UP000334019"/>
    </source>
</evidence>
<organism evidence="2 3">
    <name type="scientific">Actinomarinicola tropica</name>
    <dbReference type="NCBI Taxonomy" id="2789776"/>
    <lineage>
        <taxon>Bacteria</taxon>
        <taxon>Bacillati</taxon>
        <taxon>Actinomycetota</taxon>
        <taxon>Acidimicrobiia</taxon>
        <taxon>Acidimicrobiales</taxon>
        <taxon>Iamiaceae</taxon>
        <taxon>Actinomarinicola</taxon>
    </lineage>
</organism>
<dbReference type="CDD" id="cd05257">
    <property type="entry name" value="Arna_like_SDR_e"/>
    <property type="match status" value="1"/>
</dbReference>
<evidence type="ECO:0000313" key="2">
    <source>
        <dbReference type="EMBL" id="QGG96324.1"/>
    </source>
</evidence>
<dbReference type="PANTHER" id="PTHR43000">
    <property type="entry name" value="DTDP-D-GLUCOSE 4,6-DEHYDRATASE-RELATED"/>
    <property type="match status" value="1"/>
</dbReference>
<evidence type="ECO:0000259" key="1">
    <source>
        <dbReference type="Pfam" id="PF16363"/>
    </source>
</evidence>
<dbReference type="SUPFAM" id="SSF51735">
    <property type="entry name" value="NAD(P)-binding Rossmann-fold domains"/>
    <property type="match status" value="1"/>
</dbReference>
<dbReference type="GO" id="GO:0016831">
    <property type="term" value="F:carboxy-lyase activity"/>
    <property type="evidence" value="ECO:0007669"/>
    <property type="project" value="InterPro"/>
</dbReference>
<proteinExistence type="predicted"/>
<name>A0A5Q2RLG5_9ACTN</name>
<dbReference type="Gene3D" id="3.40.50.720">
    <property type="entry name" value="NAD(P)-binding Rossmann-like Domain"/>
    <property type="match status" value="1"/>
</dbReference>
<dbReference type="EMBL" id="CP045851">
    <property type="protein sequence ID" value="QGG96324.1"/>
    <property type="molecule type" value="Genomic_DNA"/>
</dbReference>